<organism evidence="2">
    <name type="scientific">uncultured Lysobacter sp</name>
    <dbReference type="NCBI Taxonomy" id="271060"/>
    <lineage>
        <taxon>Bacteria</taxon>
        <taxon>Pseudomonadati</taxon>
        <taxon>Pseudomonadota</taxon>
        <taxon>Gammaproteobacteria</taxon>
        <taxon>Lysobacterales</taxon>
        <taxon>Lysobacteraceae</taxon>
        <taxon>Lysobacter</taxon>
        <taxon>environmental samples</taxon>
    </lineage>
</organism>
<feature type="compositionally biased region" description="Basic and acidic residues" evidence="1">
    <location>
        <begin position="197"/>
        <end position="222"/>
    </location>
</feature>
<evidence type="ECO:0000313" key="2">
    <source>
        <dbReference type="EMBL" id="CAA9301106.1"/>
    </source>
</evidence>
<protein>
    <submittedName>
        <fullName evidence="2">Uncharacterized protein</fullName>
    </submittedName>
</protein>
<sequence length="288" mass="31890">MDRGGFKRAHRVARLRFEFPHAAVFARQARQQHAEQAERQQRPGHDERGKHAHLARGRSFALGKHRALRAFEVVVCLDHRPHERRALAGSSQRACPRSALAALYVDQVLQFREPLGCALAHLEGKGRALRAVGHQREQFVRLAGDTRCGDEVFGVVCRRHRQPIGACSGLRSEHAGFDFLVLREHFVGMLHPFRRARETHDAPDRRHADADQQREREQEGRCAESGGVRVMGHRSPARLLGHAPGPVARTRLASVPRTTSDFARGGVGLPSPSRNGGALCTAVGSPAH</sequence>
<feature type="region of interest" description="Disordered" evidence="1">
    <location>
        <begin position="28"/>
        <end position="53"/>
    </location>
</feature>
<accession>A0A6J4KBW4</accession>
<proteinExistence type="predicted"/>
<feature type="region of interest" description="Disordered" evidence="1">
    <location>
        <begin position="197"/>
        <end position="227"/>
    </location>
</feature>
<dbReference type="AlphaFoldDB" id="A0A6J4KBW4"/>
<name>A0A6J4KBW4_9GAMM</name>
<evidence type="ECO:0000256" key="1">
    <source>
        <dbReference type="SAM" id="MobiDB-lite"/>
    </source>
</evidence>
<dbReference type="EMBL" id="CADCUA010000028">
    <property type="protein sequence ID" value="CAA9301106.1"/>
    <property type="molecule type" value="Genomic_DNA"/>
</dbReference>
<reference evidence="2" key="1">
    <citation type="submission" date="2020-02" db="EMBL/GenBank/DDBJ databases">
        <authorList>
            <person name="Meier V. D."/>
        </authorList>
    </citation>
    <scope>NUCLEOTIDE SEQUENCE</scope>
    <source>
        <strain evidence="2">AVDCRST_MAG71</strain>
    </source>
</reference>
<gene>
    <name evidence="2" type="ORF">AVDCRST_MAG71-97</name>
</gene>
<feature type="compositionally biased region" description="Basic and acidic residues" evidence="1">
    <location>
        <begin position="32"/>
        <end position="49"/>
    </location>
</feature>